<dbReference type="InterPro" id="IPR050490">
    <property type="entry name" value="Bact_solute-bd_prot1"/>
</dbReference>
<dbReference type="EMBL" id="VSIY01000002">
    <property type="protein sequence ID" value="TYB83431.1"/>
    <property type="molecule type" value="Genomic_DNA"/>
</dbReference>
<dbReference type="PANTHER" id="PTHR43649:SF12">
    <property type="entry name" value="DIACETYLCHITOBIOSE BINDING PROTEIN DASA"/>
    <property type="match status" value="1"/>
</dbReference>
<sequence>MAQADCGIEKGSVRVLSNDFEALRVVGGAVKECASGTVSVELDQTTEHKAIQVPALTTNPAAYTVAVVATNSIVPLLGEDLIRPLDEYVEKWGQDLLPQQLIKVNGKVMAIAFLANGQHLYYRDDILSENGIEPPQTFDEILAASRKLRDAGVMDAPFGTEYLPGWGLAAEFINAYLGTGADFFEPGSAKLAISGEAGVETLERMKAFTEYMRHDYSTDDSSTLIPLWKEGELAMMFAWGSRARELMDPESNPTADVTRVAAMPAAVEGGVPAAALWWDGFSIARNVSDEDAEASFRAMVHGIRPEMAKEHRDVAVWLVKGYEPTKTAEGVAANIAAGARPYPMLPYMGFLHSALGENLGDYMQGLESAEQALADVEAAYSAAARESGYLK</sequence>
<comment type="caution">
    <text evidence="3">The sequence shown here is derived from an EMBL/GenBank/DDBJ whole genome shotgun (WGS) entry which is preliminary data.</text>
</comment>
<reference evidence="3 4" key="1">
    <citation type="submission" date="2019-08" db="EMBL/GenBank/DDBJ databases">
        <title>Identification of a novel species of the genus Boseongicola.</title>
        <authorList>
            <person name="Zhang X.-Q."/>
        </authorList>
    </citation>
    <scope>NUCLEOTIDE SEQUENCE [LARGE SCALE GENOMIC DNA]</scope>
    <source>
        <strain evidence="3 4">HY14</strain>
    </source>
</reference>
<dbReference type="GO" id="GO:0042597">
    <property type="term" value="C:periplasmic space"/>
    <property type="evidence" value="ECO:0007669"/>
    <property type="project" value="UniProtKB-SubCell"/>
</dbReference>
<protein>
    <submittedName>
        <fullName evidence="3">Extracellular solute-binding protein</fullName>
    </submittedName>
</protein>
<evidence type="ECO:0000256" key="1">
    <source>
        <dbReference type="ARBA" id="ARBA00004418"/>
    </source>
</evidence>
<comment type="subcellular location">
    <subcellularLocation>
        <location evidence="1">Periplasm</location>
    </subcellularLocation>
</comment>
<organism evidence="3 4">
    <name type="scientific">Maritimibacter fusiformis</name>
    <dbReference type="NCBI Taxonomy" id="2603819"/>
    <lineage>
        <taxon>Bacteria</taxon>
        <taxon>Pseudomonadati</taxon>
        <taxon>Pseudomonadota</taxon>
        <taxon>Alphaproteobacteria</taxon>
        <taxon>Rhodobacterales</taxon>
        <taxon>Roseobacteraceae</taxon>
        <taxon>Maritimibacter</taxon>
    </lineage>
</organism>
<proteinExistence type="inferred from homology"/>
<name>A0A5D0RSC1_9RHOB</name>
<gene>
    <name evidence="3" type="ORF">FVF75_00680</name>
</gene>
<dbReference type="AlphaFoldDB" id="A0A5D0RSC1"/>
<keyword evidence="4" id="KW-1185">Reference proteome</keyword>
<evidence type="ECO:0000313" key="4">
    <source>
        <dbReference type="Proteomes" id="UP000322080"/>
    </source>
</evidence>
<dbReference type="SUPFAM" id="SSF53850">
    <property type="entry name" value="Periplasmic binding protein-like II"/>
    <property type="match status" value="1"/>
</dbReference>
<dbReference type="Pfam" id="PF01547">
    <property type="entry name" value="SBP_bac_1"/>
    <property type="match status" value="1"/>
</dbReference>
<dbReference type="PANTHER" id="PTHR43649">
    <property type="entry name" value="ARABINOSE-BINDING PROTEIN-RELATED"/>
    <property type="match status" value="1"/>
</dbReference>
<evidence type="ECO:0000313" key="3">
    <source>
        <dbReference type="EMBL" id="TYB83431.1"/>
    </source>
</evidence>
<dbReference type="InterPro" id="IPR006059">
    <property type="entry name" value="SBP"/>
</dbReference>
<evidence type="ECO:0000256" key="2">
    <source>
        <dbReference type="ARBA" id="ARBA00008520"/>
    </source>
</evidence>
<dbReference type="Gene3D" id="3.40.190.10">
    <property type="entry name" value="Periplasmic binding protein-like II"/>
    <property type="match status" value="2"/>
</dbReference>
<comment type="similarity">
    <text evidence="2">Belongs to the bacterial solute-binding protein 1 family.</text>
</comment>
<dbReference type="Proteomes" id="UP000322080">
    <property type="component" value="Unassembled WGS sequence"/>
</dbReference>
<accession>A0A5D0RSC1</accession>